<evidence type="ECO:0000256" key="1">
    <source>
        <dbReference type="ARBA" id="ARBA00006270"/>
    </source>
</evidence>
<keyword evidence="9" id="KW-1185">Reference proteome</keyword>
<dbReference type="Pfam" id="PF00071">
    <property type="entry name" value="Ras"/>
    <property type="match status" value="1"/>
</dbReference>
<dbReference type="CDD" id="cd04107">
    <property type="entry name" value="Rab32_Rab38"/>
    <property type="match status" value="1"/>
</dbReference>
<keyword evidence="5 7" id="KW-0636">Prenylation</keyword>
<dbReference type="InterPro" id="IPR005225">
    <property type="entry name" value="Small_GTP-bd"/>
</dbReference>
<dbReference type="SMART" id="SM00175">
    <property type="entry name" value="RAB"/>
    <property type="match status" value="1"/>
</dbReference>
<dbReference type="Proteomes" id="UP000824782">
    <property type="component" value="Unassembled WGS sequence"/>
</dbReference>
<evidence type="ECO:0000256" key="6">
    <source>
        <dbReference type="ARBA" id="ARBA00046278"/>
    </source>
</evidence>
<comment type="function">
    <text evidence="7">The small GTPases Rab are key regulators in vesicle trafficking.</text>
</comment>
<accession>A0AAV6ZZM6</accession>
<dbReference type="EMBL" id="WNYA01000010">
    <property type="protein sequence ID" value="KAG8553945.1"/>
    <property type="molecule type" value="Genomic_DNA"/>
</dbReference>
<dbReference type="InterPro" id="IPR001806">
    <property type="entry name" value="Small_GTPase"/>
</dbReference>
<dbReference type="GO" id="GO:0005802">
    <property type="term" value="C:trans-Golgi network"/>
    <property type="evidence" value="ECO:0007669"/>
    <property type="project" value="UniProtKB-UniRule"/>
</dbReference>
<dbReference type="AlphaFoldDB" id="A0AAV6ZZM6"/>
<proteinExistence type="inferred from homology"/>
<keyword evidence="3 7" id="KW-0342">GTP-binding</keyword>
<dbReference type="PROSITE" id="PS51419">
    <property type="entry name" value="RAB"/>
    <property type="match status" value="1"/>
</dbReference>
<evidence type="ECO:0000256" key="7">
    <source>
        <dbReference type="RuleBase" id="RU367128"/>
    </source>
</evidence>
<dbReference type="GO" id="GO:0005525">
    <property type="term" value="F:GTP binding"/>
    <property type="evidence" value="ECO:0007669"/>
    <property type="project" value="UniProtKB-UniRule"/>
</dbReference>
<keyword evidence="2 7" id="KW-0547">Nucleotide-binding</keyword>
<sequence length="210" mass="23630">MSSPKREFLFKVLVVGDLGVGKTSIIQRYVHNIYSNCYRATIGVDFALKILNWEKDTVVRLQLWDIAGQERFGHMTRLYYREAAGAFVVCDLGRAVTLQSVQRWKDDLDSKVMLKNGKPIPAILIGNKSDLLPHGARVQNVENMGLELEFKDCLMTSAKDNVNIHEAMSCLIKEMIANKEESEPTTDPTIVRPSHLNFSYTKGCSQCCGT</sequence>
<evidence type="ECO:0000256" key="4">
    <source>
        <dbReference type="ARBA" id="ARBA00023288"/>
    </source>
</evidence>
<dbReference type="NCBIfam" id="TIGR00231">
    <property type="entry name" value="small_GTP"/>
    <property type="match status" value="1"/>
</dbReference>
<keyword evidence="7" id="KW-0472">Membrane</keyword>
<evidence type="ECO:0000313" key="9">
    <source>
        <dbReference type="Proteomes" id="UP000824782"/>
    </source>
</evidence>
<evidence type="ECO:0000256" key="5">
    <source>
        <dbReference type="ARBA" id="ARBA00023289"/>
    </source>
</evidence>
<dbReference type="GO" id="GO:0005770">
    <property type="term" value="C:late endosome"/>
    <property type="evidence" value="ECO:0007669"/>
    <property type="project" value="TreeGrafter"/>
</dbReference>
<dbReference type="GO" id="GO:0003924">
    <property type="term" value="F:GTPase activity"/>
    <property type="evidence" value="ECO:0007669"/>
    <property type="project" value="UniProtKB-UniRule"/>
</dbReference>
<dbReference type="SMART" id="SM00174">
    <property type="entry name" value="RHO"/>
    <property type="match status" value="1"/>
</dbReference>
<dbReference type="PRINTS" id="PR00449">
    <property type="entry name" value="RASTRNSFRMNG"/>
</dbReference>
<evidence type="ECO:0000313" key="8">
    <source>
        <dbReference type="EMBL" id="KAG8553945.1"/>
    </source>
</evidence>
<dbReference type="FunFam" id="3.40.50.300:FF:000222">
    <property type="entry name" value="RAB32, member RAS oncogene family"/>
    <property type="match status" value="1"/>
</dbReference>
<dbReference type="PANTHER" id="PTHR47981:SF41">
    <property type="entry name" value="RAS-RELATED PROTEIN RAB-32 ISOFORM X1"/>
    <property type="match status" value="1"/>
</dbReference>
<dbReference type="GO" id="GO:0008333">
    <property type="term" value="P:endosome to lysosome transport"/>
    <property type="evidence" value="ECO:0007669"/>
    <property type="project" value="TreeGrafter"/>
</dbReference>
<dbReference type="InterPro" id="IPR030697">
    <property type="entry name" value="Rab29/Rab38/Rab32"/>
</dbReference>
<gene>
    <name evidence="8" type="ORF">GDO81_003613</name>
</gene>
<reference evidence="8" key="1">
    <citation type="thesis" date="2020" institute="ProQuest LLC" country="789 East Eisenhower Parkway, Ann Arbor, MI, USA">
        <title>Comparative Genomics and Chromosome Evolution.</title>
        <authorList>
            <person name="Mudd A.B."/>
        </authorList>
    </citation>
    <scope>NUCLEOTIDE SEQUENCE</scope>
    <source>
        <strain evidence="8">237g6f4</strain>
        <tissue evidence="8">Blood</tissue>
    </source>
</reference>
<dbReference type="GO" id="GO:0045335">
    <property type="term" value="C:phagocytic vesicle"/>
    <property type="evidence" value="ECO:0007669"/>
    <property type="project" value="TreeGrafter"/>
</dbReference>
<dbReference type="Gene3D" id="3.40.50.300">
    <property type="entry name" value="P-loop containing nucleotide triphosphate hydrolases"/>
    <property type="match status" value="1"/>
</dbReference>
<dbReference type="PANTHER" id="PTHR47981">
    <property type="entry name" value="RAB FAMILY"/>
    <property type="match status" value="1"/>
</dbReference>
<protein>
    <recommendedName>
        <fullName evidence="7">Ras-related protein Rab</fullName>
    </recommendedName>
</protein>
<dbReference type="SMART" id="SM00173">
    <property type="entry name" value="RAS"/>
    <property type="match status" value="1"/>
</dbReference>
<comment type="similarity">
    <text evidence="1 7">Belongs to the small GTPase superfamily. Rab family.</text>
</comment>
<dbReference type="PROSITE" id="PS51421">
    <property type="entry name" value="RAS"/>
    <property type="match status" value="1"/>
</dbReference>
<comment type="caution">
    <text evidence="8">The sequence shown here is derived from an EMBL/GenBank/DDBJ whole genome shotgun (WGS) entry which is preliminary data.</text>
</comment>
<dbReference type="GO" id="GO:0090385">
    <property type="term" value="P:phagosome-lysosome fusion"/>
    <property type="evidence" value="ECO:0007669"/>
    <property type="project" value="TreeGrafter"/>
</dbReference>
<dbReference type="GO" id="GO:0016020">
    <property type="term" value="C:membrane"/>
    <property type="evidence" value="ECO:0007669"/>
    <property type="project" value="UniProtKB-SubCell"/>
</dbReference>
<keyword evidence="4 7" id="KW-0449">Lipoprotein</keyword>
<dbReference type="InterPro" id="IPR027417">
    <property type="entry name" value="P-loop_NTPase"/>
</dbReference>
<evidence type="ECO:0000256" key="2">
    <source>
        <dbReference type="ARBA" id="ARBA00022741"/>
    </source>
</evidence>
<dbReference type="GO" id="GO:0005764">
    <property type="term" value="C:lysosome"/>
    <property type="evidence" value="ECO:0007669"/>
    <property type="project" value="TreeGrafter"/>
</dbReference>
<evidence type="ECO:0000256" key="3">
    <source>
        <dbReference type="ARBA" id="ARBA00023134"/>
    </source>
</evidence>
<dbReference type="SMART" id="SM00176">
    <property type="entry name" value="RAN"/>
    <property type="match status" value="1"/>
</dbReference>
<name>A0AAV6ZZM6_ENGPU</name>
<dbReference type="SUPFAM" id="SSF52540">
    <property type="entry name" value="P-loop containing nucleoside triphosphate hydrolases"/>
    <property type="match status" value="1"/>
</dbReference>
<organism evidence="8 9">
    <name type="scientific">Engystomops pustulosus</name>
    <name type="common">Tungara frog</name>
    <name type="synonym">Physalaemus pustulosus</name>
    <dbReference type="NCBI Taxonomy" id="76066"/>
    <lineage>
        <taxon>Eukaryota</taxon>
        <taxon>Metazoa</taxon>
        <taxon>Chordata</taxon>
        <taxon>Craniata</taxon>
        <taxon>Vertebrata</taxon>
        <taxon>Euteleostomi</taxon>
        <taxon>Amphibia</taxon>
        <taxon>Batrachia</taxon>
        <taxon>Anura</taxon>
        <taxon>Neobatrachia</taxon>
        <taxon>Hyloidea</taxon>
        <taxon>Leptodactylidae</taxon>
        <taxon>Leiuperinae</taxon>
        <taxon>Engystomops</taxon>
    </lineage>
</organism>
<comment type="subcellular location">
    <subcellularLocation>
        <location evidence="6">Endomembrane system</location>
        <topology evidence="6">Lipid-anchor</topology>
        <orientation evidence="6">Cytoplasmic side</orientation>
    </subcellularLocation>
    <subcellularLocation>
        <location evidence="7">Membrane</location>
        <topology evidence="7">Lipid-anchor</topology>
    </subcellularLocation>
</comment>